<organism evidence="6 7">
    <name type="scientific">Raoultibacter massiliensis</name>
    <dbReference type="NCBI Taxonomy" id="1852371"/>
    <lineage>
        <taxon>Bacteria</taxon>
        <taxon>Bacillati</taxon>
        <taxon>Actinomycetota</taxon>
        <taxon>Coriobacteriia</taxon>
        <taxon>Eggerthellales</taxon>
        <taxon>Eggerthellaceae</taxon>
        <taxon>Raoultibacter</taxon>
    </lineage>
</organism>
<gene>
    <name evidence="6" type="ORF">AAA083_03845</name>
</gene>
<protein>
    <submittedName>
        <fullName evidence="6">MBL fold metallo-hydrolase</fullName>
    </submittedName>
</protein>
<dbReference type="InterPro" id="IPR001279">
    <property type="entry name" value="Metallo-B-lactamas"/>
</dbReference>
<proteinExistence type="predicted"/>
<dbReference type="Pfam" id="PF00753">
    <property type="entry name" value="Lactamase_B"/>
    <property type="match status" value="1"/>
</dbReference>
<sequence length="221" mass="23995">MSDRYKVNRGCVDIEFLVLGMLSNNTYIIGDGKATMVVDPSCHADEILEALGERKLDAIVLTHHHYDHVGAARELKDATGATVISSVIDAPLIEEGSPALGSGRRMTPCPVDSLVEDGDIVQIGDMAWKIIMTPGHTKGSMCLFIDPRFGNHPENEPVLLSGDTLFCASIGRTDFEGGSMEDMRASLKRLAFLPDETLVLPGHNDLTTIGAERKRIFAQFA</sequence>
<feature type="domain" description="Metallo-beta-lactamase" evidence="5">
    <location>
        <begin position="23"/>
        <end position="203"/>
    </location>
</feature>
<evidence type="ECO:0000259" key="5">
    <source>
        <dbReference type="SMART" id="SM00849"/>
    </source>
</evidence>
<dbReference type="EMBL" id="JBBNOP010000002">
    <property type="protein sequence ID" value="MEQ3362107.1"/>
    <property type="molecule type" value="Genomic_DNA"/>
</dbReference>
<reference evidence="6 7" key="1">
    <citation type="submission" date="2024-04" db="EMBL/GenBank/DDBJ databases">
        <title>Human intestinal bacterial collection.</title>
        <authorList>
            <person name="Pauvert C."/>
            <person name="Hitch T.C.A."/>
            <person name="Clavel T."/>
        </authorList>
    </citation>
    <scope>NUCLEOTIDE SEQUENCE [LARGE SCALE GENOMIC DNA]</scope>
    <source>
        <strain evidence="6 7">CLA-KB-H42</strain>
    </source>
</reference>
<evidence type="ECO:0000256" key="3">
    <source>
        <dbReference type="ARBA" id="ARBA00022801"/>
    </source>
</evidence>
<keyword evidence="7" id="KW-1185">Reference proteome</keyword>
<evidence type="ECO:0000313" key="7">
    <source>
        <dbReference type="Proteomes" id="UP001487305"/>
    </source>
</evidence>
<accession>A0ABV1JAK1</accession>
<dbReference type="SMART" id="SM00849">
    <property type="entry name" value="Lactamase_B"/>
    <property type="match status" value="1"/>
</dbReference>
<evidence type="ECO:0000256" key="4">
    <source>
        <dbReference type="ARBA" id="ARBA00022833"/>
    </source>
</evidence>
<dbReference type="PANTHER" id="PTHR46233">
    <property type="entry name" value="HYDROXYACYLGLUTATHIONE HYDROLASE GLOC"/>
    <property type="match status" value="1"/>
</dbReference>
<evidence type="ECO:0000256" key="2">
    <source>
        <dbReference type="ARBA" id="ARBA00022723"/>
    </source>
</evidence>
<evidence type="ECO:0000256" key="1">
    <source>
        <dbReference type="ARBA" id="ARBA00001947"/>
    </source>
</evidence>
<dbReference type="Gene3D" id="3.60.15.10">
    <property type="entry name" value="Ribonuclease Z/Hydroxyacylglutathione hydrolase-like"/>
    <property type="match status" value="1"/>
</dbReference>
<dbReference type="RefSeq" id="WP_102373650.1">
    <property type="nucleotide sequence ID" value="NZ_JBBNOP010000002.1"/>
</dbReference>
<evidence type="ECO:0000313" key="6">
    <source>
        <dbReference type="EMBL" id="MEQ3362107.1"/>
    </source>
</evidence>
<dbReference type="InterPro" id="IPR036866">
    <property type="entry name" value="RibonucZ/Hydroxyglut_hydro"/>
</dbReference>
<comment type="caution">
    <text evidence="6">The sequence shown here is derived from an EMBL/GenBank/DDBJ whole genome shotgun (WGS) entry which is preliminary data.</text>
</comment>
<name>A0ABV1JAK1_9ACTN</name>
<dbReference type="Proteomes" id="UP001487305">
    <property type="component" value="Unassembled WGS sequence"/>
</dbReference>
<dbReference type="PANTHER" id="PTHR46233:SF3">
    <property type="entry name" value="HYDROXYACYLGLUTATHIONE HYDROLASE GLOC"/>
    <property type="match status" value="1"/>
</dbReference>
<keyword evidence="2" id="KW-0479">Metal-binding</keyword>
<keyword evidence="3" id="KW-0378">Hydrolase</keyword>
<keyword evidence="4" id="KW-0862">Zinc</keyword>
<dbReference type="CDD" id="cd06262">
    <property type="entry name" value="metallo-hydrolase-like_MBL-fold"/>
    <property type="match status" value="1"/>
</dbReference>
<comment type="cofactor">
    <cofactor evidence="1">
        <name>Zn(2+)</name>
        <dbReference type="ChEBI" id="CHEBI:29105"/>
    </cofactor>
</comment>
<dbReference type="InterPro" id="IPR051453">
    <property type="entry name" value="MBL_Glyoxalase_II"/>
</dbReference>
<dbReference type="SUPFAM" id="SSF56281">
    <property type="entry name" value="Metallo-hydrolase/oxidoreductase"/>
    <property type="match status" value="1"/>
</dbReference>